<gene>
    <name evidence="5" type="ordered locus">SGR_6838</name>
</gene>
<dbReference type="KEGG" id="sgr:SGR_6838"/>
<dbReference type="InterPro" id="IPR050109">
    <property type="entry name" value="HTH-type_TetR-like_transc_reg"/>
</dbReference>
<accession>B1VN42</accession>
<dbReference type="PROSITE" id="PS50977">
    <property type="entry name" value="HTH_TETR_2"/>
    <property type="match status" value="1"/>
</dbReference>
<dbReference type="Pfam" id="PF00440">
    <property type="entry name" value="TetR_N"/>
    <property type="match status" value="1"/>
</dbReference>
<protein>
    <submittedName>
        <fullName evidence="5">TetR-family transcriptional regulator</fullName>
    </submittedName>
</protein>
<evidence type="ECO:0000259" key="4">
    <source>
        <dbReference type="PROSITE" id="PS50977"/>
    </source>
</evidence>
<dbReference type="SUPFAM" id="SSF48498">
    <property type="entry name" value="Tetracyclin repressor-like, C-terminal domain"/>
    <property type="match status" value="1"/>
</dbReference>
<evidence type="ECO:0000256" key="3">
    <source>
        <dbReference type="SAM" id="MobiDB-lite"/>
    </source>
</evidence>
<dbReference type="AlphaFoldDB" id="B1VN42"/>
<dbReference type="HOGENOM" id="CLU_069356_21_2_11"/>
<sequence>MPQRVRLAPATPTPGGTVHTPQTDGRLLKGERRKEELIEATLQVVAREGVAGVSHRAVAREAGLPATAAAYHFTSIDDLLTGALTRCMEQDADRMLRLAEETDGGPEGITALAELLAKVVNGPGRLLAEYELYLLAARRPELRGPTRHWLEAIAAYGRRYTDDPVRVRALKGVIDGLLLQGLLTDTPPNAAEFEAVLRHVLL</sequence>
<evidence type="ECO:0000313" key="5">
    <source>
        <dbReference type="EMBL" id="BAG23667.1"/>
    </source>
</evidence>
<dbReference type="Pfam" id="PF17940">
    <property type="entry name" value="TetR_C_31"/>
    <property type="match status" value="1"/>
</dbReference>
<proteinExistence type="predicted"/>
<feature type="region of interest" description="Disordered" evidence="3">
    <location>
        <begin position="1"/>
        <end position="25"/>
    </location>
</feature>
<evidence type="ECO:0000256" key="2">
    <source>
        <dbReference type="PROSITE-ProRule" id="PRU00335"/>
    </source>
</evidence>
<organism evidence="5 6">
    <name type="scientific">Streptomyces griseus subsp. griseus (strain JCM 4626 / CBS 651.72 / NBRC 13350 / KCC S-0626 / ISP 5235)</name>
    <dbReference type="NCBI Taxonomy" id="455632"/>
    <lineage>
        <taxon>Bacteria</taxon>
        <taxon>Bacillati</taxon>
        <taxon>Actinomycetota</taxon>
        <taxon>Actinomycetes</taxon>
        <taxon>Kitasatosporales</taxon>
        <taxon>Streptomycetaceae</taxon>
        <taxon>Streptomyces</taxon>
    </lineage>
</organism>
<evidence type="ECO:0000313" key="6">
    <source>
        <dbReference type="Proteomes" id="UP000001685"/>
    </source>
</evidence>
<dbReference type="PANTHER" id="PTHR30055:SF231">
    <property type="entry name" value="TRANSCRIPTIONAL REGULATORY PROTEIN (PROBABLY DEOR-FAMILY)-RELATED"/>
    <property type="match status" value="1"/>
</dbReference>
<dbReference type="InterPro" id="IPR041583">
    <property type="entry name" value="TetR_C_31"/>
</dbReference>
<dbReference type="GO" id="GO:0003700">
    <property type="term" value="F:DNA-binding transcription factor activity"/>
    <property type="evidence" value="ECO:0007669"/>
    <property type="project" value="TreeGrafter"/>
</dbReference>
<dbReference type="InterPro" id="IPR036271">
    <property type="entry name" value="Tet_transcr_reg_TetR-rel_C_sf"/>
</dbReference>
<dbReference type="SUPFAM" id="SSF46689">
    <property type="entry name" value="Homeodomain-like"/>
    <property type="match status" value="1"/>
</dbReference>
<dbReference type="Gene3D" id="1.10.357.10">
    <property type="entry name" value="Tetracycline Repressor, domain 2"/>
    <property type="match status" value="1"/>
</dbReference>
<dbReference type="eggNOG" id="COG3226">
    <property type="taxonomic scope" value="Bacteria"/>
</dbReference>
<reference evidence="6" key="1">
    <citation type="journal article" date="2008" name="J. Bacteriol.">
        <title>Genome sequence of the streptomycin-producing microorganism Streptomyces griseus IFO 13350.</title>
        <authorList>
            <person name="Ohnishi Y."/>
            <person name="Ishikawa J."/>
            <person name="Hara H."/>
            <person name="Suzuki H."/>
            <person name="Ikenoya M."/>
            <person name="Ikeda H."/>
            <person name="Yamashita A."/>
            <person name="Hattori M."/>
            <person name="Horinouchi S."/>
        </authorList>
    </citation>
    <scope>NUCLEOTIDE SEQUENCE [LARGE SCALE GENOMIC DNA]</scope>
    <source>
        <strain evidence="6">JCM 4626 / NBRC 13350</strain>
    </source>
</reference>
<dbReference type="InterPro" id="IPR009057">
    <property type="entry name" value="Homeodomain-like_sf"/>
</dbReference>
<keyword evidence="1 2" id="KW-0238">DNA-binding</keyword>
<dbReference type="GO" id="GO:0000976">
    <property type="term" value="F:transcription cis-regulatory region binding"/>
    <property type="evidence" value="ECO:0007669"/>
    <property type="project" value="TreeGrafter"/>
</dbReference>
<dbReference type="Proteomes" id="UP000001685">
    <property type="component" value="Chromosome"/>
</dbReference>
<dbReference type="InterPro" id="IPR001647">
    <property type="entry name" value="HTH_TetR"/>
</dbReference>
<dbReference type="EMBL" id="AP009493">
    <property type="protein sequence ID" value="BAG23667.1"/>
    <property type="molecule type" value="Genomic_DNA"/>
</dbReference>
<feature type="domain" description="HTH tetR-type" evidence="4">
    <location>
        <begin position="31"/>
        <end position="91"/>
    </location>
</feature>
<dbReference type="PANTHER" id="PTHR30055">
    <property type="entry name" value="HTH-TYPE TRANSCRIPTIONAL REGULATOR RUTR"/>
    <property type="match status" value="1"/>
</dbReference>
<evidence type="ECO:0000256" key="1">
    <source>
        <dbReference type="ARBA" id="ARBA00023125"/>
    </source>
</evidence>
<feature type="DNA-binding region" description="H-T-H motif" evidence="2">
    <location>
        <begin position="54"/>
        <end position="73"/>
    </location>
</feature>
<name>B1VN42_STRGG</name>